<proteinExistence type="predicted"/>
<dbReference type="GO" id="GO:0016491">
    <property type="term" value="F:oxidoreductase activity"/>
    <property type="evidence" value="ECO:0007669"/>
    <property type="project" value="UniProtKB-KW"/>
</dbReference>
<accession>A0A1E7Z6N3</accession>
<evidence type="ECO:0000313" key="4">
    <source>
        <dbReference type="Proteomes" id="UP000175691"/>
    </source>
</evidence>
<dbReference type="Gene3D" id="3.50.50.60">
    <property type="entry name" value="FAD/NAD(P)-binding domain"/>
    <property type="match status" value="1"/>
</dbReference>
<dbReference type="AlphaFoldDB" id="A0A1E7Z6N3"/>
<dbReference type="SUPFAM" id="SSF51905">
    <property type="entry name" value="FAD/NAD(P)-binding domain"/>
    <property type="match status" value="1"/>
</dbReference>
<dbReference type="PANTHER" id="PTHR13847:SF281">
    <property type="entry name" value="FAD DEPENDENT OXIDOREDUCTASE DOMAIN-CONTAINING PROTEIN"/>
    <property type="match status" value="1"/>
</dbReference>
<dbReference type="Gene3D" id="3.30.9.10">
    <property type="entry name" value="D-Amino Acid Oxidase, subunit A, domain 2"/>
    <property type="match status" value="1"/>
</dbReference>
<dbReference type="Pfam" id="PF01266">
    <property type="entry name" value="DAO"/>
    <property type="match status" value="1"/>
</dbReference>
<organism evidence="3 4">
    <name type="scientific">Alteromonas confluentis</name>
    <dbReference type="NCBI Taxonomy" id="1656094"/>
    <lineage>
        <taxon>Bacteria</taxon>
        <taxon>Pseudomonadati</taxon>
        <taxon>Pseudomonadota</taxon>
        <taxon>Gammaproteobacteria</taxon>
        <taxon>Alteromonadales</taxon>
        <taxon>Alteromonadaceae</taxon>
        <taxon>Alteromonas/Salinimonas group</taxon>
        <taxon>Alteromonas</taxon>
    </lineage>
</organism>
<keyword evidence="1" id="KW-0560">Oxidoreductase</keyword>
<comment type="caution">
    <text evidence="3">The sequence shown here is derived from an EMBL/GenBank/DDBJ whole genome shotgun (WGS) entry which is preliminary data.</text>
</comment>
<dbReference type="InterPro" id="IPR006076">
    <property type="entry name" value="FAD-dep_OxRdtase"/>
</dbReference>
<evidence type="ECO:0000256" key="1">
    <source>
        <dbReference type="ARBA" id="ARBA00023002"/>
    </source>
</evidence>
<feature type="domain" description="FAD dependent oxidoreductase" evidence="2">
    <location>
        <begin position="27"/>
        <end position="382"/>
    </location>
</feature>
<dbReference type="PANTHER" id="PTHR13847">
    <property type="entry name" value="SARCOSINE DEHYDROGENASE-RELATED"/>
    <property type="match status" value="1"/>
</dbReference>
<dbReference type="GO" id="GO:0005737">
    <property type="term" value="C:cytoplasm"/>
    <property type="evidence" value="ECO:0007669"/>
    <property type="project" value="TreeGrafter"/>
</dbReference>
<dbReference type="Proteomes" id="UP000175691">
    <property type="component" value="Unassembled WGS sequence"/>
</dbReference>
<dbReference type="RefSeq" id="WP_070127441.1">
    <property type="nucleotide sequence ID" value="NZ_MDHN01000041.1"/>
</dbReference>
<dbReference type="InterPro" id="IPR036188">
    <property type="entry name" value="FAD/NAD-bd_sf"/>
</dbReference>
<dbReference type="STRING" id="1656094.BFC18_21040"/>
<keyword evidence="4" id="KW-1185">Reference proteome</keyword>
<evidence type="ECO:0000313" key="3">
    <source>
        <dbReference type="EMBL" id="OFC69203.1"/>
    </source>
</evidence>
<gene>
    <name evidence="3" type="ORF">BFC18_21040</name>
</gene>
<sequence>MKSASYWLDTAPTINTEDTTLSSQSVDVVVIGGGFTGLSSALAMAKRGASVALCEAGVVGGEASGRNGGQCNNGTAQDYAGLVSTYGEDKARAFYQFYNQAVDSVESLVRNENIECDFRRAGKIKLAAKPEHFDKLIKTHDALTKEVDPGAKLLDATALQQEISSDKFYGGLLTPNGAQLHVGKMVYGLASRCIEKGVAVFQHQPVVKLDKKGPQQWMVHTPEQTIVAKTVLIATGGSGPGPFSWFRRRIVPVGSFAVTTEPLDEQLCASLFPGNRSYVTSKNIGNYFRLTPDRRLLFGGRARFAVSNQRSDLKSGEILRQSLHEMFPQLANTRIDYCWGGTVDMSADRLPKVGEHDGLFYAMGYSGHGVQMALHMGNVMADIIDGKPTDCPWMTTDWPAVPFHFGKPWFLPFVGMYYKLQDKLH</sequence>
<evidence type="ECO:0000259" key="2">
    <source>
        <dbReference type="Pfam" id="PF01266"/>
    </source>
</evidence>
<protein>
    <submittedName>
        <fullName evidence="3">FAD-dependent oxidoreductase</fullName>
    </submittedName>
</protein>
<name>A0A1E7Z6N3_9ALTE</name>
<dbReference type="EMBL" id="MDHN01000041">
    <property type="protein sequence ID" value="OFC69203.1"/>
    <property type="molecule type" value="Genomic_DNA"/>
</dbReference>
<reference evidence="3 4" key="1">
    <citation type="submission" date="2016-08" db="EMBL/GenBank/DDBJ databases">
        <authorList>
            <person name="Seilhamer J.J."/>
        </authorList>
    </citation>
    <scope>NUCLEOTIDE SEQUENCE [LARGE SCALE GENOMIC DNA]</scope>
    <source>
        <strain evidence="3 4">KCTC 42603</strain>
    </source>
</reference>
<dbReference type="OrthoDB" id="311718at2"/>